<organism evidence="1 2">
    <name type="scientific">Macrosiphum euphorbiae</name>
    <name type="common">potato aphid</name>
    <dbReference type="NCBI Taxonomy" id="13131"/>
    <lineage>
        <taxon>Eukaryota</taxon>
        <taxon>Metazoa</taxon>
        <taxon>Ecdysozoa</taxon>
        <taxon>Arthropoda</taxon>
        <taxon>Hexapoda</taxon>
        <taxon>Insecta</taxon>
        <taxon>Pterygota</taxon>
        <taxon>Neoptera</taxon>
        <taxon>Paraneoptera</taxon>
        <taxon>Hemiptera</taxon>
        <taxon>Sternorrhyncha</taxon>
        <taxon>Aphidomorpha</taxon>
        <taxon>Aphidoidea</taxon>
        <taxon>Aphididae</taxon>
        <taxon>Macrosiphini</taxon>
        <taxon>Macrosiphum</taxon>
    </lineage>
</organism>
<proteinExistence type="predicted"/>
<comment type="caution">
    <text evidence="1">The sequence shown here is derived from an EMBL/GenBank/DDBJ whole genome shotgun (WGS) entry which is preliminary data.</text>
</comment>
<keyword evidence="2" id="KW-1185">Reference proteome</keyword>
<gene>
    <name evidence="1" type="ORF">MEUPH1_LOCUS5280</name>
</gene>
<protein>
    <submittedName>
        <fullName evidence="1">Uncharacterized protein</fullName>
    </submittedName>
</protein>
<accession>A0AAV0VW73</accession>
<evidence type="ECO:0000313" key="2">
    <source>
        <dbReference type="Proteomes" id="UP001160148"/>
    </source>
</evidence>
<reference evidence="1 2" key="1">
    <citation type="submission" date="2023-01" db="EMBL/GenBank/DDBJ databases">
        <authorList>
            <person name="Whitehead M."/>
        </authorList>
    </citation>
    <scope>NUCLEOTIDE SEQUENCE [LARGE SCALE GENOMIC DNA]</scope>
</reference>
<name>A0AAV0VW73_9HEMI</name>
<evidence type="ECO:0000313" key="1">
    <source>
        <dbReference type="EMBL" id="CAI6348623.1"/>
    </source>
</evidence>
<sequence length="74" mass="8257">MNTFEITQSMNWYKSNVMTMDDCGKLIAYGSRSIIVLVSGLDGKSVYDLQYNRLRLNTKLGCGRIGAVSFSPNN</sequence>
<dbReference type="Proteomes" id="UP001160148">
    <property type="component" value="Unassembled WGS sequence"/>
</dbReference>
<dbReference type="AlphaFoldDB" id="A0AAV0VW73"/>
<dbReference type="EMBL" id="CARXXK010000001">
    <property type="protein sequence ID" value="CAI6348623.1"/>
    <property type="molecule type" value="Genomic_DNA"/>
</dbReference>